<gene>
    <name evidence="2" type="ordered locus">Mspyr1_45080</name>
</gene>
<keyword evidence="2" id="KW-0808">Transferase</keyword>
<proteinExistence type="predicted"/>
<reference evidence="2 3" key="1">
    <citation type="journal article" date="2011" name="Stand. Genomic Sci.">
        <title>Complete genome sequence of Mycobacterium sp. strain (Spyr1) and reclassification to Mycobacterium gilvum Spyr1.</title>
        <authorList>
            <person name="Kallimanis A."/>
            <person name="Karabika E."/>
            <person name="Mavromatis K."/>
            <person name="Lapidus A."/>
            <person name="Labutti K.M."/>
            <person name="Liolios K."/>
            <person name="Ivanova N."/>
            <person name="Goodwin L."/>
            <person name="Woyke T."/>
            <person name="Velentzas A.D."/>
            <person name="Perisynakis A."/>
            <person name="Ouzounis C.C."/>
            <person name="Kyrpides N.C."/>
            <person name="Koukkou A.I."/>
            <person name="Drainas C."/>
        </authorList>
    </citation>
    <scope>NUCLEOTIDE SEQUENCE [LARGE SCALE GENOMIC DNA]</scope>
    <source>
        <strain evidence="3">DSM 45189 / LMG 24558 / Spyr1</strain>
    </source>
</reference>
<accession>E6TF17</accession>
<sequence>MSARTPTICLNMIVRNEAHIVHEVLDSVAPYISSWVIVDTGSDDGTQDKIRNHMAALGIRGELHERPWRDFGHNRSEAISLAQGHADYIWVMDADDLVVGTPDFSNLTADVYQLLYGPGVSYWRRQLFRDGLPWRYVGVLHEYADCDAPCVEERLVGDYHIESRRLGGRNLDPEKYARDAEILLAEVERHPDDPRSVFYLAQSYYDYGDFGNARKWYQRRTELAGFDEELYMAHLRVAEAMARLGEPWPDVQDAYLRAWEFRPTRAEPLHAIAHHYRSNQRYQLGYFFAERAARIPLPEQDVLFVNTAVYEWCAVDEQAVCASWIGKHEEAFALCRQMLARADISDEDRRRIAANRDCSAGPMIEAALAYPATSVRGWGVRIGGDVTITLIAGRSRETTERTLNSFLNCCTDVSRLARTLIVDVGLEPEDVALLADSYPFVEFRKLPPNLDLRQLRAQVETRYWLHLGMGWQFFAPDDLIGRLAGVVESGAEFVQVGINYGDADKLGDGQVPEQSARREAPGGHYVLAGTPVSGPALFDCLRLDSALAKDVDSRVTIAELGRHADETGLTIATLDEVLCTRQL</sequence>
<dbReference type="InterPro" id="IPR011990">
    <property type="entry name" value="TPR-like_helical_dom_sf"/>
</dbReference>
<organism evidence="2 3">
    <name type="scientific">Mycolicibacterium gilvum (strain DSM 45189 / LMG 24558 / Spyr1)</name>
    <name type="common">Mycobacterium gilvum</name>
    <dbReference type="NCBI Taxonomy" id="278137"/>
    <lineage>
        <taxon>Bacteria</taxon>
        <taxon>Bacillati</taxon>
        <taxon>Actinomycetota</taxon>
        <taxon>Actinomycetes</taxon>
        <taxon>Mycobacteriales</taxon>
        <taxon>Mycobacteriaceae</taxon>
        <taxon>Mycolicibacterium</taxon>
    </lineage>
</organism>
<dbReference type="KEGG" id="msp:Mspyr1_45080"/>
<dbReference type="SUPFAM" id="SSF53448">
    <property type="entry name" value="Nucleotide-diphospho-sugar transferases"/>
    <property type="match status" value="1"/>
</dbReference>
<evidence type="ECO:0000313" key="2">
    <source>
        <dbReference type="EMBL" id="ADU01063.1"/>
    </source>
</evidence>
<evidence type="ECO:0000259" key="1">
    <source>
        <dbReference type="Pfam" id="PF00535"/>
    </source>
</evidence>
<evidence type="ECO:0000313" key="3">
    <source>
        <dbReference type="Proteomes" id="UP000008916"/>
    </source>
</evidence>
<dbReference type="PANTHER" id="PTHR43630:SF2">
    <property type="entry name" value="GLYCOSYLTRANSFERASE"/>
    <property type="match status" value="1"/>
</dbReference>
<dbReference type="Gene3D" id="1.25.40.10">
    <property type="entry name" value="Tetratricopeptide repeat domain"/>
    <property type="match status" value="1"/>
</dbReference>
<dbReference type="AlphaFoldDB" id="E6TF17"/>
<dbReference type="PANTHER" id="PTHR43630">
    <property type="entry name" value="POLY-BETA-1,6-N-ACETYL-D-GLUCOSAMINE SYNTHASE"/>
    <property type="match status" value="1"/>
</dbReference>
<keyword evidence="3" id="KW-1185">Reference proteome</keyword>
<dbReference type="EMBL" id="CP002385">
    <property type="protein sequence ID" value="ADU01063.1"/>
    <property type="molecule type" value="Genomic_DNA"/>
</dbReference>
<dbReference type="InterPro" id="IPR029044">
    <property type="entry name" value="Nucleotide-diphossugar_trans"/>
</dbReference>
<feature type="domain" description="Glycosyltransferase 2-like" evidence="1">
    <location>
        <begin position="12"/>
        <end position="98"/>
    </location>
</feature>
<dbReference type="HOGENOM" id="CLU_018969_0_0_11"/>
<dbReference type="GO" id="GO:0016740">
    <property type="term" value="F:transferase activity"/>
    <property type="evidence" value="ECO:0007669"/>
    <property type="project" value="UniProtKB-KW"/>
</dbReference>
<dbReference type="Gene3D" id="3.90.550.10">
    <property type="entry name" value="Spore Coat Polysaccharide Biosynthesis Protein SpsA, Chain A"/>
    <property type="match status" value="1"/>
</dbReference>
<dbReference type="Pfam" id="PF00535">
    <property type="entry name" value="Glycos_transf_2"/>
    <property type="match status" value="1"/>
</dbReference>
<dbReference type="SUPFAM" id="SSF48452">
    <property type="entry name" value="TPR-like"/>
    <property type="match status" value="1"/>
</dbReference>
<dbReference type="Proteomes" id="UP000008916">
    <property type="component" value="Chromosome"/>
</dbReference>
<protein>
    <submittedName>
        <fullName evidence="2">Glycosyl transferase</fullName>
    </submittedName>
</protein>
<dbReference type="InterPro" id="IPR001173">
    <property type="entry name" value="Glyco_trans_2-like"/>
</dbReference>
<name>E6TF17_MYCSR</name>